<evidence type="ECO:0000313" key="1">
    <source>
        <dbReference type="EMBL" id="MPM92897.1"/>
    </source>
</evidence>
<accession>A0A645DU47</accession>
<reference evidence="1" key="1">
    <citation type="submission" date="2019-08" db="EMBL/GenBank/DDBJ databases">
        <authorList>
            <person name="Kucharzyk K."/>
            <person name="Murdoch R.W."/>
            <person name="Higgins S."/>
            <person name="Loffler F."/>
        </authorList>
    </citation>
    <scope>NUCLEOTIDE SEQUENCE</scope>
</reference>
<name>A0A645DU47_9ZZZZ</name>
<comment type="caution">
    <text evidence="1">The sequence shown here is derived from an EMBL/GenBank/DDBJ whole genome shotgun (WGS) entry which is preliminary data.</text>
</comment>
<gene>
    <name evidence="1" type="ORF">SDC9_140033</name>
</gene>
<dbReference type="EMBL" id="VSSQ01039778">
    <property type="protein sequence ID" value="MPM92897.1"/>
    <property type="molecule type" value="Genomic_DNA"/>
</dbReference>
<protein>
    <submittedName>
        <fullName evidence="1">Uncharacterized protein</fullName>
    </submittedName>
</protein>
<organism evidence="1">
    <name type="scientific">bioreactor metagenome</name>
    <dbReference type="NCBI Taxonomy" id="1076179"/>
    <lineage>
        <taxon>unclassified sequences</taxon>
        <taxon>metagenomes</taxon>
        <taxon>ecological metagenomes</taxon>
    </lineage>
</organism>
<dbReference type="AlphaFoldDB" id="A0A645DU47"/>
<sequence length="58" mass="6499">MMDADEGEVAKNTLLNIGRDLIKNGYNVFLSEQENMNGVYIPLTEQLILNSIKDKALT</sequence>
<proteinExistence type="predicted"/>